<dbReference type="Proteomes" id="UP000801428">
    <property type="component" value="Unassembled WGS sequence"/>
</dbReference>
<feature type="compositionally biased region" description="Low complexity" evidence="1">
    <location>
        <begin position="261"/>
        <end position="291"/>
    </location>
</feature>
<evidence type="ECO:0000313" key="2">
    <source>
        <dbReference type="EMBL" id="KAF3009764.1"/>
    </source>
</evidence>
<keyword evidence="3" id="KW-1185">Reference proteome</keyword>
<feature type="region of interest" description="Disordered" evidence="1">
    <location>
        <begin position="205"/>
        <end position="224"/>
    </location>
</feature>
<dbReference type="AlphaFoldDB" id="A0A9P4TNQ3"/>
<reference evidence="2" key="1">
    <citation type="submission" date="2019-04" db="EMBL/GenBank/DDBJ databases">
        <title>Sequencing of skin fungus with MAO and IRED activity.</title>
        <authorList>
            <person name="Marsaioli A.J."/>
            <person name="Bonatto J.M.C."/>
            <person name="Reis Junior O."/>
        </authorList>
    </citation>
    <scope>NUCLEOTIDE SEQUENCE</scope>
    <source>
        <strain evidence="2">30M1</strain>
    </source>
</reference>
<dbReference type="EMBL" id="SWKU01000002">
    <property type="protein sequence ID" value="KAF3009764.1"/>
    <property type="molecule type" value="Genomic_DNA"/>
</dbReference>
<organism evidence="2 3">
    <name type="scientific">Curvularia kusanoi</name>
    <name type="common">Cochliobolus kusanoi</name>
    <dbReference type="NCBI Taxonomy" id="90978"/>
    <lineage>
        <taxon>Eukaryota</taxon>
        <taxon>Fungi</taxon>
        <taxon>Dikarya</taxon>
        <taxon>Ascomycota</taxon>
        <taxon>Pezizomycotina</taxon>
        <taxon>Dothideomycetes</taxon>
        <taxon>Pleosporomycetidae</taxon>
        <taxon>Pleosporales</taxon>
        <taxon>Pleosporineae</taxon>
        <taxon>Pleosporaceae</taxon>
        <taxon>Curvularia</taxon>
    </lineage>
</organism>
<evidence type="ECO:0000256" key="1">
    <source>
        <dbReference type="SAM" id="MobiDB-lite"/>
    </source>
</evidence>
<comment type="caution">
    <text evidence="2">The sequence shown here is derived from an EMBL/GenBank/DDBJ whole genome shotgun (WGS) entry which is preliminary data.</text>
</comment>
<accession>A0A9P4TNQ3</accession>
<proteinExistence type="predicted"/>
<evidence type="ECO:0000313" key="3">
    <source>
        <dbReference type="Proteomes" id="UP000801428"/>
    </source>
</evidence>
<gene>
    <name evidence="2" type="ORF">E8E13_009643</name>
</gene>
<dbReference type="OrthoDB" id="3794317at2759"/>
<sequence length="385" mass="42840">MSQLSDVNADLSANDWEAQLLACAELTPVELEALDSAASDYATPFDTLTPASSFDWDFGQTRSGETIIDTVPTLHSIRFSTPSEYPPAPDYATPYTPDGLSDCDYSLSQSPSIYGTPGPSTPDPYPIIDQNQQQYFAPDLDRPRVPVQILPRPGLLRSQTSTSLPTLAPNTRRRSLSQNAADLLASQSSNPTFIRLQTARSTINSKSRIVKHTRSKSRTTNAVDEGQLRLHADITSVPFYEGSMMEVRLGEPLEETEVGRQQQWQRQYQQKPSQQKSQPQKQKQNQTQQPQEVRGAYMGMSDVEFRRMEDSESLRRSRKIIEIGTMSVKNNTKGPAKDEPGISEKFDMVRAFLMDAFGDDDEVMRGCASISRVLKGNMAAGKIDC</sequence>
<feature type="region of interest" description="Disordered" evidence="1">
    <location>
        <begin position="254"/>
        <end position="296"/>
    </location>
</feature>
<name>A0A9P4TNQ3_CURKU</name>
<feature type="compositionally biased region" description="Basic residues" evidence="1">
    <location>
        <begin position="208"/>
        <end position="217"/>
    </location>
</feature>
<protein>
    <submittedName>
        <fullName evidence="2">Uncharacterized protein</fullName>
    </submittedName>
</protein>